<sequence>MQHSLFFLKFKFAHQFFNETPAKSYSVCSLCPAMVGIILLDSKNNSTSSNNISINDETPTRSTEVSHQLKQIHHNRFRKFPWASTNSSAPSILV</sequence>
<evidence type="ECO:0000256" key="1">
    <source>
        <dbReference type="SAM" id="MobiDB-lite"/>
    </source>
</evidence>
<gene>
    <name evidence="2" type="ORF">BSTOLATCC_MIC65103</name>
</gene>
<protein>
    <submittedName>
        <fullName evidence="2">Uncharacterized protein</fullName>
    </submittedName>
</protein>
<evidence type="ECO:0000313" key="3">
    <source>
        <dbReference type="Proteomes" id="UP001162131"/>
    </source>
</evidence>
<reference evidence="2" key="1">
    <citation type="submission" date="2021-09" db="EMBL/GenBank/DDBJ databases">
        <authorList>
            <consortium name="AG Swart"/>
            <person name="Singh M."/>
            <person name="Singh A."/>
            <person name="Seah K."/>
            <person name="Emmerich C."/>
        </authorList>
    </citation>
    <scope>NUCLEOTIDE SEQUENCE</scope>
    <source>
        <strain evidence="2">ATCC30299</strain>
    </source>
</reference>
<accession>A0AAU9KCM8</accession>
<evidence type="ECO:0000313" key="2">
    <source>
        <dbReference type="EMBL" id="CAG9335781.1"/>
    </source>
</evidence>
<dbReference type="AlphaFoldDB" id="A0AAU9KCM8"/>
<dbReference type="Proteomes" id="UP001162131">
    <property type="component" value="Unassembled WGS sequence"/>
</dbReference>
<keyword evidence="3" id="KW-1185">Reference proteome</keyword>
<feature type="compositionally biased region" description="Low complexity" evidence="1">
    <location>
        <begin position="44"/>
        <end position="55"/>
    </location>
</feature>
<comment type="caution">
    <text evidence="2">The sequence shown here is derived from an EMBL/GenBank/DDBJ whole genome shotgun (WGS) entry which is preliminary data.</text>
</comment>
<dbReference type="EMBL" id="CAJZBQ010000063">
    <property type="protein sequence ID" value="CAG9335781.1"/>
    <property type="molecule type" value="Genomic_DNA"/>
</dbReference>
<feature type="region of interest" description="Disordered" evidence="1">
    <location>
        <begin position="44"/>
        <end position="68"/>
    </location>
</feature>
<organism evidence="2 3">
    <name type="scientific">Blepharisma stoltei</name>
    <dbReference type="NCBI Taxonomy" id="1481888"/>
    <lineage>
        <taxon>Eukaryota</taxon>
        <taxon>Sar</taxon>
        <taxon>Alveolata</taxon>
        <taxon>Ciliophora</taxon>
        <taxon>Postciliodesmatophora</taxon>
        <taxon>Heterotrichea</taxon>
        <taxon>Heterotrichida</taxon>
        <taxon>Blepharismidae</taxon>
        <taxon>Blepharisma</taxon>
    </lineage>
</organism>
<proteinExistence type="predicted"/>
<feature type="compositionally biased region" description="Polar residues" evidence="1">
    <location>
        <begin position="56"/>
        <end position="68"/>
    </location>
</feature>
<name>A0AAU9KCM8_9CILI</name>